<dbReference type="Pfam" id="PF08279">
    <property type="entry name" value="HTH_11"/>
    <property type="match status" value="1"/>
</dbReference>
<dbReference type="HAMAP" id="MF_00978">
    <property type="entry name" value="Bifunct_BirA"/>
    <property type="match status" value="1"/>
</dbReference>
<keyword evidence="3 5" id="KW-0067">ATP-binding</keyword>
<evidence type="ECO:0000313" key="7">
    <source>
        <dbReference type="EMBL" id="EYE87940.1"/>
    </source>
</evidence>
<dbReference type="CDD" id="cd00090">
    <property type="entry name" value="HTH_ARSR"/>
    <property type="match status" value="1"/>
</dbReference>
<dbReference type="GO" id="GO:0016740">
    <property type="term" value="F:transferase activity"/>
    <property type="evidence" value="ECO:0007669"/>
    <property type="project" value="UniProtKB-ARBA"/>
</dbReference>
<dbReference type="InterPro" id="IPR004143">
    <property type="entry name" value="BPL_LPL_catalytic"/>
</dbReference>
<gene>
    <name evidence="5" type="primary">birA</name>
    <name evidence="7" type="ORF">Q428_10625</name>
</gene>
<dbReference type="Proteomes" id="UP000019681">
    <property type="component" value="Unassembled WGS sequence"/>
</dbReference>
<keyword evidence="2 5" id="KW-0547">Nucleotide-binding</keyword>
<comment type="caution">
    <text evidence="7">The sequence shown here is derived from an EMBL/GenBank/DDBJ whole genome shotgun (WGS) entry which is preliminary data.</text>
</comment>
<dbReference type="Gene3D" id="3.30.930.10">
    <property type="entry name" value="Bira Bifunctional Protein, Domain 2"/>
    <property type="match status" value="1"/>
</dbReference>
<dbReference type="EC" id="6.3.4.15" evidence="5"/>
<dbReference type="GO" id="GO:0005524">
    <property type="term" value="F:ATP binding"/>
    <property type="evidence" value="ECO:0007669"/>
    <property type="project" value="UniProtKB-UniRule"/>
</dbReference>
<evidence type="ECO:0000259" key="6">
    <source>
        <dbReference type="PROSITE" id="PS51733"/>
    </source>
</evidence>
<feature type="binding site" evidence="5">
    <location>
        <position position="184"/>
    </location>
    <ligand>
        <name>biotin</name>
        <dbReference type="ChEBI" id="CHEBI:57586"/>
    </ligand>
</feature>
<dbReference type="GO" id="GO:0004077">
    <property type="term" value="F:biotin--[biotin carboxyl-carrier protein] ligase activity"/>
    <property type="evidence" value="ECO:0007669"/>
    <property type="project" value="UniProtKB-UniRule"/>
</dbReference>
<comment type="catalytic activity">
    <reaction evidence="5">
        <text>biotin + L-lysyl-[protein] + ATP = N(6)-biotinyl-L-lysyl-[protein] + AMP + diphosphate + H(+)</text>
        <dbReference type="Rhea" id="RHEA:11756"/>
        <dbReference type="Rhea" id="RHEA-COMP:9752"/>
        <dbReference type="Rhea" id="RHEA-COMP:10505"/>
        <dbReference type="ChEBI" id="CHEBI:15378"/>
        <dbReference type="ChEBI" id="CHEBI:29969"/>
        <dbReference type="ChEBI" id="CHEBI:30616"/>
        <dbReference type="ChEBI" id="CHEBI:33019"/>
        <dbReference type="ChEBI" id="CHEBI:57586"/>
        <dbReference type="ChEBI" id="CHEBI:83144"/>
        <dbReference type="ChEBI" id="CHEBI:456215"/>
        <dbReference type="EC" id="6.3.4.15"/>
    </reaction>
</comment>
<feature type="binding site" evidence="5">
    <location>
        <position position="113"/>
    </location>
    <ligand>
        <name>biotin</name>
        <dbReference type="ChEBI" id="CHEBI:57586"/>
    </ligand>
</feature>
<proteinExistence type="inferred from homology"/>
<dbReference type="OrthoDB" id="9807064at2"/>
<dbReference type="InterPro" id="IPR004408">
    <property type="entry name" value="Biotin_CoA_COase_ligase"/>
</dbReference>
<dbReference type="PANTHER" id="PTHR12835:SF5">
    <property type="entry name" value="BIOTIN--PROTEIN LIGASE"/>
    <property type="match status" value="1"/>
</dbReference>
<feature type="binding site" evidence="5">
    <location>
        <begin position="89"/>
        <end position="91"/>
    </location>
    <ligand>
        <name>biotin</name>
        <dbReference type="ChEBI" id="CHEBI:57586"/>
    </ligand>
</feature>
<dbReference type="GO" id="GO:0005737">
    <property type="term" value="C:cytoplasm"/>
    <property type="evidence" value="ECO:0007669"/>
    <property type="project" value="TreeGrafter"/>
</dbReference>
<dbReference type="SUPFAM" id="SSF46785">
    <property type="entry name" value="Winged helix' DNA-binding domain"/>
    <property type="match status" value="1"/>
</dbReference>
<sequence length="325" mass="36650">MKNKILEFLRQSRDFVSGEDISSSLGISRTAVWKYIRALKEEGYEIEAVSKKGYRLVNRPDILTYSEIKDYLLTEYMGRKIFYYNSVTSTNIIAKELAENGLEEGTVIIAEEQTLGKGRMGRKWSTPNGEAIAMTIILRPEISPFMAPSITPILAVSAVEALRKLTGFDVKIKWPNDIVLDSKKLCGILTEMNSDMDMINYIIVGMGLNVNQENFDDEIKEVAVSLKSFSGINFKRKIIIAEILNEFEKNYEIFKVKGISEFLDKLKEYSVLLGKRVKVISINNSFEGEAIDIDKDGSLIVKKDNGEITKVLSGDVSVRGMYGYI</sequence>
<evidence type="ECO:0000256" key="4">
    <source>
        <dbReference type="ARBA" id="ARBA00023267"/>
    </source>
</evidence>
<dbReference type="InterPro" id="IPR011991">
    <property type="entry name" value="ArsR-like_HTH"/>
</dbReference>
<dbReference type="InterPro" id="IPR036390">
    <property type="entry name" value="WH_DNA-bd_sf"/>
</dbReference>
<dbReference type="Gene3D" id="1.10.10.10">
    <property type="entry name" value="Winged helix-like DNA-binding domain superfamily/Winged helix DNA-binding domain"/>
    <property type="match status" value="1"/>
</dbReference>
<dbReference type="GO" id="GO:0009249">
    <property type="term" value="P:protein lipoylation"/>
    <property type="evidence" value="ECO:0007669"/>
    <property type="project" value="UniProtKB-ARBA"/>
</dbReference>
<accession>A0A017RVL2</accession>
<keyword evidence="5" id="KW-0678">Repressor</keyword>
<dbReference type="InterPro" id="IPR008988">
    <property type="entry name" value="Transcriptional_repressor_C"/>
</dbReference>
<keyword evidence="5" id="KW-0804">Transcription</keyword>
<dbReference type="AlphaFoldDB" id="A0A017RVL2"/>
<name>A0A017RVL2_9CLOT</name>
<dbReference type="STRING" id="1403537.Q428_10625"/>
<comment type="similarity">
    <text evidence="5">Belongs to the biotin--protein ligase family.</text>
</comment>
<comment type="caution">
    <text evidence="5">Lacks conserved residue(s) required for the propagation of feature annotation.</text>
</comment>
<comment type="function">
    <text evidence="5">Acts both as a biotin--[acetyl-CoA-carboxylase] ligase and a repressor.</text>
</comment>
<dbReference type="InterPro" id="IPR030855">
    <property type="entry name" value="Bifunct_BirA"/>
</dbReference>
<protein>
    <recommendedName>
        <fullName evidence="5">Bifunctional ligase/repressor BirA</fullName>
    </recommendedName>
    <alternativeName>
        <fullName evidence="5">Biotin--[acetyl-CoA-carboxylase] ligase</fullName>
        <ecNumber evidence="5">6.3.4.15</ecNumber>
    </alternativeName>
    <alternativeName>
        <fullName evidence="5">Biotin--protein ligase</fullName>
    </alternativeName>
    <alternativeName>
        <fullName evidence="5">Biotin-[acetyl-CoA carboxylase] synthetase</fullName>
    </alternativeName>
</protein>
<reference evidence="7 8" key="1">
    <citation type="journal article" date="2014" name="Genome Announc.">
        <title>Draft Genome Sequence of Fervidicella metallireducens Strain AeBT, an Iron-Reducing Thermoanaerobe from the Great Artesian Basin.</title>
        <authorList>
            <person name="Patel B.K."/>
        </authorList>
    </citation>
    <scope>NUCLEOTIDE SEQUENCE [LARGE SCALE GENOMIC DNA]</scope>
    <source>
        <strain evidence="7 8">AeB</strain>
    </source>
</reference>
<dbReference type="SUPFAM" id="SSF50037">
    <property type="entry name" value="C-terminal domain of transcriptional repressors"/>
    <property type="match status" value="1"/>
</dbReference>
<dbReference type="RefSeq" id="WP_035380593.1">
    <property type="nucleotide sequence ID" value="NZ_AZQP01000033.1"/>
</dbReference>
<evidence type="ECO:0000256" key="5">
    <source>
        <dbReference type="HAMAP-Rule" id="MF_00978"/>
    </source>
</evidence>
<feature type="DNA-binding region" description="H-T-H motif" evidence="5">
    <location>
        <begin position="18"/>
        <end position="37"/>
    </location>
</feature>
<evidence type="ECO:0000256" key="1">
    <source>
        <dbReference type="ARBA" id="ARBA00022598"/>
    </source>
</evidence>
<dbReference type="InterPro" id="IPR013196">
    <property type="entry name" value="HTH_11"/>
</dbReference>
<dbReference type="Pfam" id="PF03099">
    <property type="entry name" value="BPL_LplA_LipB"/>
    <property type="match status" value="1"/>
</dbReference>
<dbReference type="InterPro" id="IPR045864">
    <property type="entry name" value="aa-tRNA-synth_II/BPL/LPL"/>
</dbReference>
<organism evidence="7 8">
    <name type="scientific">Fervidicella metallireducens AeB</name>
    <dbReference type="NCBI Taxonomy" id="1403537"/>
    <lineage>
        <taxon>Bacteria</taxon>
        <taxon>Bacillati</taxon>
        <taxon>Bacillota</taxon>
        <taxon>Clostridia</taxon>
        <taxon>Eubacteriales</taxon>
        <taxon>Clostridiaceae</taxon>
        <taxon>Fervidicella</taxon>
    </lineage>
</organism>
<dbReference type="SUPFAM" id="SSF55681">
    <property type="entry name" value="Class II aaRS and biotin synthetases"/>
    <property type="match status" value="1"/>
</dbReference>
<dbReference type="GO" id="GO:0003677">
    <property type="term" value="F:DNA binding"/>
    <property type="evidence" value="ECO:0007669"/>
    <property type="project" value="UniProtKB-UniRule"/>
</dbReference>
<dbReference type="NCBIfam" id="TIGR00121">
    <property type="entry name" value="birA_ligase"/>
    <property type="match status" value="1"/>
</dbReference>
<dbReference type="GO" id="GO:0006355">
    <property type="term" value="P:regulation of DNA-templated transcription"/>
    <property type="evidence" value="ECO:0007669"/>
    <property type="project" value="UniProtKB-UniRule"/>
</dbReference>
<keyword evidence="1 5" id="KW-0436">Ligase</keyword>
<dbReference type="InterPro" id="IPR003142">
    <property type="entry name" value="BPL_C"/>
</dbReference>
<dbReference type="Gene3D" id="2.30.30.100">
    <property type="match status" value="1"/>
</dbReference>
<evidence type="ECO:0000313" key="8">
    <source>
        <dbReference type="Proteomes" id="UP000019681"/>
    </source>
</evidence>
<dbReference type="InterPro" id="IPR036388">
    <property type="entry name" value="WH-like_DNA-bd_sf"/>
</dbReference>
<keyword evidence="4 5" id="KW-0092">Biotin</keyword>
<dbReference type="PANTHER" id="PTHR12835">
    <property type="entry name" value="BIOTIN PROTEIN LIGASE"/>
    <property type="match status" value="1"/>
</dbReference>
<feature type="domain" description="BPL/LPL catalytic" evidence="6">
    <location>
        <begin position="66"/>
        <end position="255"/>
    </location>
</feature>
<evidence type="ECO:0000256" key="3">
    <source>
        <dbReference type="ARBA" id="ARBA00022840"/>
    </source>
</evidence>
<keyword evidence="8" id="KW-1185">Reference proteome</keyword>
<keyword evidence="5" id="KW-0238">DNA-binding</keyword>
<keyword evidence="5" id="KW-0805">Transcription regulation</keyword>
<evidence type="ECO:0000256" key="2">
    <source>
        <dbReference type="ARBA" id="ARBA00022741"/>
    </source>
</evidence>
<dbReference type="PROSITE" id="PS51733">
    <property type="entry name" value="BPL_LPL_CATALYTIC"/>
    <property type="match status" value="1"/>
</dbReference>
<dbReference type="CDD" id="cd16442">
    <property type="entry name" value="BPL"/>
    <property type="match status" value="1"/>
</dbReference>
<dbReference type="EMBL" id="AZQP01000033">
    <property type="protein sequence ID" value="EYE87940.1"/>
    <property type="molecule type" value="Genomic_DNA"/>
</dbReference>
<dbReference type="Pfam" id="PF02237">
    <property type="entry name" value="BPL_C"/>
    <property type="match status" value="1"/>
</dbReference>